<evidence type="ECO:0000313" key="2">
    <source>
        <dbReference type="EMBL" id="RLW12926.1"/>
    </source>
</evidence>
<accession>A0A3L8T0S2</accession>
<name>A0A3L8T0S2_CHLGU</name>
<reference evidence="2 3" key="1">
    <citation type="journal article" date="2018" name="Proc. R. Soc. B">
        <title>A non-coding region near Follistatin controls head colour polymorphism in the Gouldian finch.</title>
        <authorList>
            <person name="Toomey M.B."/>
            <person name="Marques C.I."/>
            <person name="Andrade P."/>
            <person name="Araujo P.M."/>
            <person name="Sabatino S."/>
            <person name="Gazda M.A."/>
            <person name="Afonso S."/>
            <person name="Lopes R.J."/>
            <person name="Corbo J.C."/>
            <person name="Carneiro M."/>
        </authorList>
    </citation>
    <scope>NUCLEOTIDE SEQUENCE [LARGE SCALE GENOMIC DNA]</scope>
    <source>
        <strain evidence="2">Red01</strain>
        <tissue evidence="2">Muscle</tissue>
    </source>
</reference>
<dbReference type="EMBL" id="QUSF01000001">
    <property type="protein sequence ID" value="RLW12926.1"/>
    <property type="molecule type" value="Genomic_DNA"/>
</dbReference>
<proteinExistence type="predicted"/>
<comment type="caution">
    <text evidence="2">The sequence shown here is derived from an EMBL/GenBank/DDBJ whole genome shotgun (WGS) entry which is preliminary data.</text>
</comment>
<feature type="region of interest" description="Disordered" evidence="1">
    <location>
        <begin position="71"/>
        <end position="91"/>
    </location>
</feature>
<protein>
    <submittedName>
        <fullName evidence="2">Uncharacterized protein</fullName>
    </submittedName>
</protein>
<dbReference type="AlphaFoldDB" id="A0A3L8T0S2"/>
<keyword evidence="3" id="KW-1185">Reference proteome</keyword>
<evidence type="ECO:0000313" key="3">
    <source>
        <dbReference type="Proteomes" id="UP000276834"/>
    </source>
</evidence>
<dbReference type="Proteomes" id="UP000276834">
    <property type="component" value="Unassembled WGS sequence"/>
</dbReference>
<evidence type="ECO:0000256" key="1">
    <source>
        <dbReference type="SAM" id="MobiDB-lite"/>
    </source>
</evidence>
<organism evidence="2 3">
    <name type="scientific">Chloebia gouldiae</name>
    <name type="common">Gouldian finch</name>
    <name type="synonym">Erythrura gouldiae</name>
    <dbReference type="NCBI Taxonomy" id="44316"/>
    <lineage>
        <taxon>Eukaryota</taxon>
        <taxon>Metazoa</taxon>
        <taxon>Chordata</taxon>
        <taxon>Craniata</taxon>
        <taxon>Vertebrata</taxon>
        <taxon>Euteleostomi</taxon>
        <taxon>Archelosauria</taxon>
        <taxon>Archosauria</taxon>
        <taxon>Dinosauria</taxon>
        <taxon>Saurischia</taxon>
        <taxon>Theropoda</taxon>
        <taxon>Coelurosauria</taxon>
        <taxon>Aves</taxon>
        <taxon>Neognathae</taxon>
        <taxon>Neoaves</taxon>
        <taxon>Telluraves</taxon>
        <taxon>Australaves</taxon>
        <taxon>Passeriformes</taxon>
        <taxon>Passeroidea</taxon>
        <taxon>Passeridae</taxon>
        <taxon>Chloebia</taxon>
    </lineage>
</organism>
<gene>
    <name evidence="2" type="ORF">DV515_00000307</name>
</gene>
<sequence>MAHPRGAALPGMMGMFSRRASADTYCRSTTPSLPRHSWRGAWHSDYQRRMERAKVAQWSFLSFQNTAGLHAASEDQEMRRPVTNTPPEFHRPEMNARYLDCQCLVLINEVAQVQAGLAQDCHRTMP</sequence>